<organism evidence="9">
    <name type="scientific">Anisakis simplex</name>
    <name type="common">Herring worm</name>
    <dbReference type="NCBI Taxonomy" id="6269"/>
    <lineage>
        <taxon>Eukaryota</taxon>
        <taxon>Metazoa</taxon>
        <taxon>Ecdysozoa</taxon>
        <taxon>Nematoda</taxon>
        <taxon>Chromadorea</taxon>
        <taxon>Rhabditida</taxon>
        <taxon>Spirurina</taxon>
        <taxon>Ascaridomorpha</taxon>
        <taxon>Ascaridoidea</taxon>
        <taxon>Anisakidae</taxon>
        <taxon>Anisakis</taxon>
        <taxon>Anisakis simplex complex</taxon>
    </lineage>
</organism>
<dbReference type="AlphaFoldDB" id="A0A0M3KDK6"/>
<proteinExistence type="inferred from homology"/>
<dbReference type="GO" id="GO:0030145">
    <property type="term" value="F:manganese ion binding"/>
    <property type="evidence" value="ECO:0007669"/>
    <property type="project" value="InterPro"/>
</dbReference>
<evidence type="ECO:0000256" key="3">
    <source>
        <dbReference type="ARBA" id="ARBA00022670"/>
    </source>
</evidence>
<dbReference type="GO" id="GO:0070006">
    <property type="term" value="F:metalloaminopeptidase activity"/>
    <property type="evidence" value="ECO:0007669"/>
    <property type="project" value="InterPro"/>
</dbReference>
<evidence type="ECO:0000259" key="6">
    <source>
        <dbReference type="Pfam" id="PF00883"/>
    </source>
</evidence>
<name>A0A0M3KDK6_ANISI</name>
<evidence type="ECO:0000256" key="2">
    <source>
        <dbReference type="ARBA" id="ARBA00022438"/>
    </source>
</evidence>
<feature type="chain" id="PRO_5043121395" evidence="5">
    <location>
        <begin position="18"/>
        <end position="309"/>
    </location>
</feature>
<keyword evidence="4" id="KW-0378">Hydrolase</keyword>
<keyword evidence="2" id="KW-0031">Aminopeptidase</keyword>
<dbReference type="Gene3D" id="3.40.630.10">
    <property type="entry name" value="Zn peptidases"/>
    <property type="match status" value="1"/>
</dbReference>
<dbReference type="Pfam" id="PF00883">
    <property type="entry name" value="Peptidase_M17"/>
    <property type="match status" value="1"/>
</dbReference>
<evidence type="ECO:0000256" key="1">
    <source>
        <dbReference type="ARBA" id="ARBA00009528"/>
    </source>
</evidence>
<comment type="similarity">
    <text evidence="1">Belongs to the peptidase M17 family.</text>
</comment>
<reference evidence="9" key="1">
    <citation type="submission" date="2017-02" db="UniProtKB">
        <authorList>
            <consortium name="WormBaseParasite"/>
        </authorList>
    </citation>
    <scope>IDENTIFICATION</scope>
</reference>
<feature type="signal peptide" evidence="5">
    <location>
        <begin position="1"/>
        <end position="17"/>
    </location>
</feature>
<keyword evidence="5" id="KW-0732">Signal</keyword>
<dbReference type="GO" id="GO:0006508">
    <property type="term" value="P:proteolysis"/>
    <property type="evidence" value="ECO:0007669"/>
    <property type="project" value="UniProtKB-KW"/>
</dbReference>
<dbReference type="InterPro" id="IPR000819">
    <property type="entry name" value="Peptidase_M17_C"/>
</dbReference>
<accession>A0A0M3KDK6</accession>
<dbReference type="PANTHER" id="PTHR11963">
    <property type="entry name" value="LEUCINE AMINOPEPTIDASE-RELATED"/>
    <property type="match status" value="1"/>
</dbReference>
<evidence type="ECO:0000256" key="4">
    <source>
        <dbReference type="ARBA" id="ARBA00022801"/>
    </source>
</evidence>
<dbReference type="WBParaSite" id="ASIM_0001905901-mRNA-1">
    <property type="protein sequence ID" value="ASIM_0001905901-mRNA-1"/>
    <property type="gene ID" value="ASIM_0001905901"/>
</dbReference>
<dbReference type="Proteomes" id="UP000267096">
    <property type="component" value="Unassembled WGS sequence"/>
</dbReference>
<reference evidence="7 8" key="2">
    <citation type="submission" date="2018-11" db="EMBL/GenBank/DDBJ databases">
        <authorList>
            <consortium name="Pathogen Informatics"/>
        </authorList>
    </citation>
    <scope>NUCLEOTIDE SEQUENCE [LARGE SCALE GENOMIC DNA]</scope>
</reference>
<dbReference type="InterPro" id="IPR011356">
    <property type="entry name" value="Leucine_aapep/pepB"/>
</dbReference>
<evidence type="ECO:0000313" key="8">
    <source>
        <dbReference type="Proteomes" id="UP000267096"/>
    </source>
</evidence>
<dbReference type="PANTHER" id="PTHR11963:SF48">
    <property type="entry name" value="DIPEPTIDASE B, ISOFORM A"/>
    <property type="match status" value="1"/>
</dbReference>
<dbReference type="SUPFAM" id="SSF53187">
    <property type="entry name" value="Zn-dependent exopeptidases"/>
    <property type="match status" value="1"/>
</dbReference>
<evidence type="ECO:0000313" key="7">
    <source>
        <dbReference type="EMBL" id="VDK64881.1"/>
    </source>
</evidence>
<dbReference type="OrthoDB" id="10041421at2759"/>
<gene>
    <name evidence="7" type="ORF">ASIM_LOCUS18454</name>
</gene>
<keyword evidence="8" id="KW-1185">Reference proteome</keyword>
<keyword evidence="3" id="KW-0645">Protease</keyword>
<dbReference type="GO" id="GO:0005737">
    <property type="term" value="C:cytoplasm"/>
    <property type="evidence" value="ECO:0007669"/>
    <property type="project" value="InterPro"/>
</dbReference>
<protein>
    <submittedName>
        <fullName evidence="9">Putative aminopeptidase (inferred by orthology to a C. elegans protein)</fullName>
    </submittedName>
</protein>
<dbReference type="EMBL" id="UYRR01035538">
    <property type="protein sequence ID" value="VDK64881.1"/>
    <property type="molecule type" value="Genomic_DNA"/>
</dbReference>
<evidence type="ECO:0000313" key="9">
    <source>
        <dbReference type="WBParaSite" id="ASIM_0001905901-mRNA-1"/>
    </source>
</evidence>
<evidence type="ECO:0000256" key="5">
    <source>
        <dbReference type="SAM" id="SignalP"/>
    </source>
</evidence>
<sequence length="309" mass="33753">MIVVFSLLSAPLDLAKSLSEPTSDGVIVVSYCAKQLAECAPLKSLAPVVSEYLQLNAGANNTASLIVVDKSVVPSGRLVYSGTGPVTRDQDDVRRFSTAARNAMKLALSAGMKSPILVTVPHQKYPQAELVAALGALHELHIPLNVREESEQKTKLSALALLPVSYEASKFLRLVQTIEAAFTVCRDIGDADPQRMSPPKVAEYVEEIFRGGCVKVRVTSDAKEIEREYPLMIAVNRASMGIEAHRPRLIALEYIPEGPIEETIMLVGKGNGRRPYCSSQLPNSSAGLHGQMAQLKNHYSRMKYLNYYL</sequence>
<feature type="domain" description="Cytosol aminopeptidase" evidence="6">
    <location>
        <begin position="184"/>
        <end position="270"/>
    </location>
</feature>